<dbReference type="Gene3D" id="2.160.10.10">
    <property type="entry name" value="Hexapeptide repeat proteins"/>
    <property type="match status" value="1"/>
</dbReference>
<dbReference type="AlphaFoldDB" id="A0A5S9MBH9"/>
<dbReference type="SUPFAM" id="SSF51161">
    <property type="entry name" value="Trimeric LpxA-like enzymes"/>
    <property type="match status" value="1"/>
</dbReference>
<evidence type="ECO:0000313" key="1">
    <source>
        <dbReference type="EMBL" id="BBP89952.1"/>
    </source>
</evidence>
<evidence type="ECO:0000313" key="2">
    <source>
        <dbReference type="Proteomes" id="UP000464658"/>
    </source>
</evidence>
<protein>
    <recommendedName>
        <fullName evidence="3">Chloramphenicol acetyltransferase</fullName>
    </recommendedName>
</protein>
<dbReference type="PANTHER" id="PTHR43300:SF11">
    <property type="entry name" value="ACETYLTRANSFERASE RV3034C-RELATED"/>
    <property type="match status" value="1"/>
</dbReference>
<dbReference type="Proteomes" id="UP000464658">
    <property type="component" value="Chromosome"/>
</dbReference>
<organism evidence="1 2">
    <name type="scientific">Bacillus safensis</name>
    <dbReference type="NCBI Taxonomy" id="561879"/>
    <lineage>
        <taxon>Bacteria</taxon>
        <taxon>Bacillati</taxon>
        <taxon>Bacillota</taxon>
        <taxon>Bacilli</taxon>
        <taxon>Bacillales</taxon>
        <taxon>Bacillaceae</taxon>
        <taxon>Bacillus</taxon>
    </lineage>
</organism>
<name>A0A5S9MBH9_BACIA</name>
<dbReference type="EMBL" id="AP021906">
    <property type="protein sequence ID" value="BBP89952.1"/>
    <property type="molecule type" value="Genomic_DNA"/>
</dbReference>
<accession>A0A5S9MBH9</accession>
<dbReference type="PANTHER" id="PTHR43300">
    <property type="entry name" value="ACETYLTRANSFERASE"/>
    <property type="match status" value="1"/>
</dbReference>
<sequence length="96" mass="10995">MSGVCIGNGAVIGANSVIKKDVPPYAIAAGNPQQLMKYRFSSEIIEKLQLLEWWNLEFSIIQSIFHLLQSYDIEQCINVIEDIKKRKAEKKSFLFF</sequence>
<proteinExistence type="predicted"/>
<dbReference type="InterPro" id="IPR011004">
    <property type="entry name" value="Trimer_LpxA-like_sf"/>
</dbReference>
<evidence type="ECO:0008006" key="3">
    <source>
        <dbReference type="Google" id="ProtNLM"/>
    </source>
</evidence>
<reference evidence="1 2" key="1">
    <citation type="submission" date="2019-12" db="EMBL/GenBank/DDBJ databases">
        <title>Full genome sequence of a Bacillus safensis strain isolated from commercially available natto in Indonesia.</title>
        <authorList>
            <person name="Yoshida M."/>
            <person name="Uomi M."/>
            <person name="Waturangi D."/>
            <person name="Ekaputri J.J."/>
            <person name="Setiamarga D.H.E."/>
        </authorList>
    </citation>
    <scope>NUCLEOTIDE SEQUENCE [LARGE SCALE GENOMIC DNA]</scope>
    <source>
        <strain evidence="1 2">IDN1</strain>
    </source>
</reference>
<gene>
    <name evidence="1" type="ORF">BsIDN1_35700</name>
</gene>
<dbReference type="InterPro" id="IPR050179">
    <property type="entry name" value="Trans_hexapeptide_repeat"/>
</dbReference>